<keyword evidence="5" id="KW-0418">Kinase</keyword>
<dbReference type="RefSeq" id="XP_058335910.1">
    <property type="nucleotide sequence ID" value="XM_058469879.1"/>
</dbReference>
<feature type="region of interest" description="Disordered" evidence="7">
    <location>
        <begin position="264"/>
        <end position="356"/>
    </location>
</feature>
<dbReference type="OrthoDB" id="303614at2759"/>
<dbReference type="SMART" id="SM00387">
    <property type="entry name" value="HATPase_c"/>
    <property type="match status" value="1"/>
</dbReference>
<feature type="compositionally biased region" description="Polar residues" evidence="7">
    <location>
        <begin position="981"/>
        <end position="1006"/>
    </location>
</feature>
<dbReference type="PROSITE" id="PS50109">
    <property type="entry name" value="HIS_KIN"/>
    <property type="match status" value="1"/>
</dbReference>
<evidence type="ECO:0000256" key="6">
    <source>
        <dbReference type="PROSITE-ProRule" id="PRU00169"/>
    </source>
</evidence>
<comment type="catalytic activity">
    <reaction evidence="1">
        <text>ATP + protein L-histidine = ADP + protein N-phospho-L-histidine.</text>
        <dbReference type="EC" id="2.7.13.3"/>
    </reaction>
</comment>
<dbReference type="GO" id="GO:0009927">
    <property type="term" value="F:histidine phosphotransfer kinase activity"/>
    <property type="evidence" value="ECO:0007669"/>
    <property type="project" value="TreeGrafter"/>
</dbReference>
<evidence type="ECO:0000256" key="1">
    <source>
        <dbReference type="ARBA" id="ARBA00000085"/>
    </source>
</evidence>
<reference evidence="10" key="1">
    <citation type="submission" date="2022-11" db="EMBL/GenBank/DDBJ databases">
        <authorList>
            <person name="Petersen C."/>
        </authorList>
    </citation>
    <scope>NUCLEOTIDE SEQUENCE</scope>
    <source>
        <strain evidence="10">IBT 19713</strain>
    </source>
</reference>
<dbReference type="PROSITE" id="PS50110">
    <property type="entry name" value="RESPONSE_REGULATORY"/>
    <property type="match status" value="1"/>
</dbReference>
<gene>
    <name evidence="10" type="ORF">N7468_000582</name>
</gene>
<protein>
    <recommendedName>
        <fullName evidence="2">histidine kinase</fullName>
        <ecNumber evidence="2">2.7.13.3</ecNumber>
    </recommendedName>
</protein>
<feature type="domain" description="Response regulatory" evidence="9">
    <location>
        <begin position="1017"/>
        <end position="1136"/>
    </location>
</feature>
<dbReference type="InterPro" id="IPR036890">
    <property type="entry name" value="HATPase_C_sf"/>
</dbReference>
<evidence type="ECO:0000256" key="7">
    <source>
        <dbReference type="SAM" id="MobiDB-lite"/>
    </source>
</evidence>
<dbReference type="SMART" id="SM00388">
    <property type="entry name" value="HisKA"/>
    <property type="match status" value="1"/>
</dbReference>
<dbReference type="Pfam" id="PF00072">
    <property type="entry name" value="Response_reg"/>
    <property type="match status" value="1"/>
</dbReference>
<dbReference type="InterPro" id="IPR004358">
    <property type="entry name" value="Sig_transdc_His_kin-like_C"/>
</dbReference>
<sequence>MQPSTTSKAREAGPRKYAYNIDAAREREMHLYAKFRCAAVLPLTNGAKIDNSFQISPILGILAVRKVCATVDEHSYPYSIGQVNMWSPSPLAVFGFEVLRAARAPIPYGVEYNSFPGKKSPMCDLAMKSFTGEDKDIFMVPDLTKDERFNSQPFVTGAPYHRFYVSVPITTPDSYIIGSIAVLDDKPRDGLTKEETQLLQDLSLTVMDYFISQRAMREEHREEKMVRALGLFFRGKTDISEGMDSKVNPDEDAMDHVNKKLEEIQVSSDEDEQAIEGQEKATPSSPQSPEDTKHSPEDTTKAERQQPVEESRSSKRLSPVRRFTDKDAQPDGPLSEEEQNELRPTISPTTERLENSFAPRRVQSVLNRASSLMNQALDVEGVMFVDASVYTRRQMIGSDSQEKPEQNTSLDNQRTGPKSLVLGHSTSKMSIKDKNQRGNHYVPLPGDFITHLIDRYPRGKIFHIEKDGSVALSHEGLADEVSQSYKQSDTTAKPGSPQEKDLKRETEEIKFFHKVLPDARCIAIYPVWDFQRSRWFTVSLVWTNDPGRVLSEPKDLTYMAAFSNSVMAEVSRMDVEAADRAKSDFISSISHELRSPLHGVLGTVELLQETVTGRLEDGSWTIERGFGSEGQCARHGPTENLSALVQEVVEGLLAGAEFYSRETDSVGEAQKQKSRSNLLQKGGDEGNIMTIVDIEYDENWDYRIYAGAWRRVVMNLFGNAIKYTRGGFIRLFMRKDTLVVGGKETRAVHITISDSGRGMSQDFLLHHLYIPFLQEDTQSPGLGVGLHLVHQVVNSLQGKIEFKSEVGRGTDVEVILPVPEQTSSPVSDSSPSRLKDQLKGKTVSFFTESSKHGALGIKPEVFDEIRYSLGRMARDWFGLEVLSPEELKDRPADFMIVTEHEYRKMARDSADSDVRSFIESKRGYPLIVLSGQASSWKVVKENNGDRAIFLSQPVSPKTLATVFENCLNPQEIDQDVSQGLTARTGSGSREATPEQSILQSDTTSNDAGKFSEESSKQVLLVEDNAINLKIIETCVKNTGLPYKKATNGLEALELFKNERFGAVIMDISMPVMDGLSATREMRHLEKCKNLKPAAIVILTAVISAEKQREAVISGVDQFLTKPTPLKRLTQLLRELPQLND</sequence>
<keyword evidence="4" id="KW-0808">Transferase</keyword>
<organism evidence="10 11">
    <name type="scientific">Penicillium chermesinum</name>
    <dbReference type="NCBI Taxonomy" id="63820"/>
    <lineage>
        <taxon>Eukaryota</taxon>
        <taxon>Fungi</taxon>
        <taxon>Dikarya</taxon>
        <taxon>Ascomycota</taxon>
        <taxon>Pezizomycotina</taxon>
        <taxon>Eurotiomycetes</taxon>
        <taxon>Eurotiomycetidae</taxon>
        <taxon>Eurotiales</taxon>
        <taxon>Aspergillaceae</taxon>
        <taxon>Penicillium</taxon>
    </lineage>
</organism>
<dbReference type="AlphaFoldDB" id="A0A9W9PKK4"/>
<evidence type="ECO:0000313" key="10">
    <source>
        <dbReference type="EMBL" id="KAJ5249131.1"/>
    </source>
</evidence>
<dbReference type="Gene3D" id="1.10.287.130">
    <property type="match status" value="1"/>
</dbReference>
<dbReference type="CDD" id="cd17546">
    <property type="entry name" value="REC_hyHK_CKI1_RcsC-like"/>
    <property type="match status" value="1"/>
</dbReference>
<dbReference type="SUPFAM" id="SSF52172">
    <property type="entry name" value="CheY-like"/>
    <property type="match status" value="1"/>
</dbReference>
<dbReference type="EMBL" id="JAPQKS010000001">
    <property type="protein sequence ID" value="KAJ5249131.1"/>
    <property type="molecule type" value="Genomic_DNA"/>
</dbReference>
<dbReference type="CDD" id="cd00082">
    <property type="entry name" value="HisKA"/>
    <property type="match status" value="1"/>
</dbReference>
<name>A0A9W9PKK4_9EURO</name>
<evidence type="ECO:0000259" key="9">
    <source>
        <dbReference type="PROSITE" id="PS50110"/>
    </source>
</evidence>
<dbReference type="Gene3D" id="3.30.565.10">
    <property type="entry name" value="Histidine kinase-like ATPase, C-terminal domain"/>
    <property type="match status" value="1"/>
</dbReference>
<dbReference type="InterPro" id="IPR036097">
    <property type="entry name" value="HisK_dim/P_sf"/>
</dbReference>
<dbReference type="GO" id="GO:0000155">
    <property type="term" value="F:phosphorelay sensor kinase activity"/>
    <property type="evidence" value="ECO:0007669"/>
    <property type="project" value="InterPro"/>
</dbReference>
<dbReference type="Gene3D" id="3.40.50.2300">
    <property type="match status" value="1"/>
</dbReference>
<feature type="compositionally biased region" description="Basic and acidic residues" evidence="7">
    <location>
        <begin position="290"/>
        <end position="313"/>
    </location>
</feature>
<dbReference type="Pfam" id="PF02518">
    <property type="entry name" value="HATPase_c"/>
    <property type="match status" value="1"/>
</dbReference>
<dbReference type="SUPFAM" id="SSF47384">
    <property type="entry name" value="Homodimeric domain of signal transducing histidine kinase"/>
    <property type="match status" value="1"/>
</dbReference>
<feature type="compositionally biased region" description="Polar residues" evidence="7">
    <location>
        <begin position="406"/>
        <end position="416"/>
    </location>
</feature>
<dbReference type="PRINTS" id="PR00344">
    <property type="entry name" value="BCTRLSENSOR"/>
</dbReference>
<dbReference type="Proteomes" id="UP001150941">
    <property type="component" value="Unassembled WGS sequence"/>
</dbReference>
<feature type="compositionally biased region" description="Polar residues" evidence="7">
    <location>
        <begin position="481"/>
        <end position="493"/>
    </location>
</feature>
<dbReference type="InterPro" id="IPR003594">
    <property type="entry name" value="HATPase_dom"/>
</dbReference>
<reference evidence="10" key="2">
    <citation type="journal article" date="2023" name="IMA Fungus">
        <title>Comparative genomic study of the Penicillium genus elucidates a diverse pangenome and 15 lateral gene transfer events.</title>
        <authorList>
            <person name="Petersen C."/>
            <person name="Sorensen T."/>
            <person name="Nielsen M.R."/>
            <person name="Sondergaard T.E."/>
            <person name="Sorensen J.L."/>
            <person name="Fitzpatrick D.A."/>
            <person name="Frisvad J.C."/>
            <person name="Nielsen K.L."/>
        </authorList>
    </citation>
    <scope>NUCLEOTIDE SEQUENCE</scope>
    <source>
        <strain evidence="10">IBT 19713</strain>
    </source>
</reference>
<evidence type="ECO:0000256" key="4">
    <source>
        <dbReference type="ARBA" id="ARBA00022679"/>
    </source>
</evidence>
<evidence type="ECO:0000256" key="5">
    <source>
        <dbReference type="ARBA" id="ARBA00022777"/>
    </source>
</evidence>
<dbReference type="SMART" id="SM00448">
    <property type="entry name" value="REC"/>
    <property type="match status" value="1"/>
</dbReference>
<feature type="region of interest" description="Disordered" evidence="7">
    <location>
        <begin position="481"/>
        <end position="501"/>
    </location>
</feature>
<feature type="domain" description="Histidine kinase" evidence="8">
    <location>
        <begin position="588"/>
        <end position="820"/>
    </location>
</feature>
<dbReference type="SUPFAM" id="SSF55874">
    <property type="entry name" value="ATPase domain of HSP90 chaperone/DNA topoisomerase II/histidine kinase"/>
    <property type="match status" value="1"/>
</dbReference>
<dbReference type="GO" id="GO:0005886">
    <property type="term" value="C:plasma membrane"/>
    <property type="evidence" value="ECO:0007669"/>
    <property type="project" value="TreeGrafter"/>
</dbReference>
<proteinExistence type="predicted"/>
<dbReference type="EC" id="2.7.13.3" evidence="2"/>
<comment type="caution">
    <text evidence="10">The sequence shown here is derived from an EMBL/GenBank/DDBJ whole genome shotgun (WGS) entry which is preliminary data.</text>
</comment>
<keyword evidence="11" id="KW-1185">Reference proteome</keyword>
<feature type="modified residue" description="4-aspartylphosphate" evidence="6">
    <location>
        <position position="1066"/>
    </location>
</feature>
<feature type="region of interest" description="Disordered" evidence="7">
    <location>
        <begin position="981"/>
        <end position="1010"/>
    </location>
</feature>
<feature type="region of interest" description="Disordered" evidence="7">
    <location>
        <begin position="395"/>
        <end position="438"/>
    </location>
</feature>
<dbReference type="PANTHER" id="PTHR43047:SF74">
    <property type="entry name" value="HISTIDINE KINASE-RELATED"/>
    <property type="match status" value="1"/>
</dbReference>
<dbReference type="InterPro" id="IPR003661">
    <property type="entry name" value="HisK_dim/P_dom"/>
</dbReference>
<dbReference type="InterPro" id="IPR001789">
    <property type="entry name" value="Sig_transdc_resp-reg_receiver"/>
</dbReference>
<dbReference type="InterPro" id="IPR005467">
    <property type="entry name" value="His_kinase_dom"/>
</dbReference>
<dbReference type="PANTHER" id="PTHR43047">
    <property type="entry name" value="TWO-COMPONENT HISTIDINE PROTEIN KINASE"/>
    <property type="match status" value="1"/>
</dbReference>
<evidence type="ECO:0000259" key="8">
    <source>
        <dbReference type="PROSITE" id="PS50109"/>
    </source>
</evidence>
<accession>A0A9W9PKK4</accession>
<dbReference type="InterPro" id="IPR011006">
    <property type="entry name" value="CheY-like_superfamily"/>
</dbReference>
<dbReference type="GeneID" id="83197182"/>
<keyword evidence="3 6" id="KW-0597">Phosphoprotein</keyword>
<dbReference type="Pfam" id="PF00512">
    <property type="entry name" value="HisKA"/>
    <property type="match status" value="1"/>
</dbReference>
<evidence type="ECO:0000256" key="3">
    <source>
        <dbReference type="ARBA" id="ARBA00022553"/>
    </source>
</evidence>
<evidence type="ECO:0000256" key="2">
    <source>
        <dbReference type="ARBA" id="ARBA00012438"/>
    </source>
</evidence>
<evidence type="ECO:0000313" key="11">
    <source>
        <dbReference type="Proteomes" id="UP001150941"/>
    </source>
</evidence>
<dbReference type="SUPFAM" id="SSF55781">
    <property type="entry name" value="GAF domain-like"/>
    <property type="match status" value="1"/>
</dbReference>